<proteinExistence type="predicted"/>
<evidence type="ECO:0000313" key="4">
    <source>
        <dbReference type="Proteomes" id="UP001303760"/>
    </source>
</evidence>
<feature type="signal peptide" evidence="2">
    <location>
        <begin position="1"/>
        <end position="15"/>
    </location>
</feature>
<protein>
    <submittedName>
        <fullName evidence="3">Uncharacterized protein</fullName>
    </submittedName>
</protein>
<dbReference type="Proteomes" id="UP001303760">
    <property type="component" value="Unassembled WGS sequence"/>
</dbReference>
<keyword evidence="4" id="KW-1185">Reference proteome</keyword>
<organism evidence="3 4">
    <name type="scientific">Achaetomium macrosporum</name>
    <dbReference type="NCBI Taxonomy" id="79813"/>
    <lineage>
        <taxon>Eukaryota</taxon>
        <taxon>Fungi</taxon>
        <taxon>Dikarya</taxon>
        <taxon>Ascomycota</taxon>
        <taxon>Pezizomycotina</taxon>
        <taxon>Sordariomycetes</taxon>
        <taxon>Sordariomycetidae</taxon>
        <taxon>Sordariales</taxon>
        <taxon>Chaetomiaceae</taxon>
        <taxon>Achaetomium</taxon>
    </lineage>
</organism>
<dbReference type="AlphaFoldDB" id="A0AAN7HFH5"/>
<reference evidence="3" key="1">
    <citation type="journal article" date="2023" name="Mol. Phylogenet. Evol.">
        <title>Genome-scale phylogeny and comparative genomics of the fungal order Sordariales.</title>
        <authorList>
            <person name="Hensen N."/>
            <person name="Bonometti L."/>
            <person name="Westerberg I."/>
            <person name="Brannstrom I.O."/>
            <person name="Guillou S."/>
            <person name="Cros-Aarteil S."/>
            <person name="Calhoun S."/>
            <person name="Haridas S."/>
            <person name="Kuo A."/>
            <person name="Mondo S."/>
            <person name="Pangilinan J."/>
            <person name="Riley R."/>
            <person name="LaButti K."/>
            <person name="Andreopoulos B."/>
            <person name="Lipzen A."/>
            <person name="Chen C."/>
            <person name="Yan M."/>
            <person name="Daum C."/>
            <person name="Ng V."/>
            <person name="Clum A."/>
            <person name="Steindorff A."/>
            <person name="Ohm R.A."/>
            <person name="Martin F."/>
            <person name="Silar P."/>
            <person name="Natvig D.O."/>
            <person name="Lalanne C."/>
            <person name="Gautier V."/>
            <person name="Ament-Velasquez S.L."/>
            <person name="Kruys A."/>
            <person name="Hutchinson M.I."/>
            <person name="Powell A.J."/>
            <person name="Barry K."/>
            <person name="Miller A.N."/>
            <person name="Grigoriev I.V."/>
            <person name="Debuchy R."/>
            <person name="Gladieux P."/>
            <person name="Hiltunen Thoren M."/>
            <person name="Johannesson H."/>
        </authorList>
    </citation>
    <scope>NUCLEOTIDE SEQUENCE</scope>
    <source>
        <strain evidence="3">CBS 532.94</strain>
    </source>
</reference>
<feature type="region of interest" description="Disordered" evidence="1">
    <location>
        <begin position="58"/>
        <end position="86"/>
    </location>
</feature>
<gene>
    <name evidence="3" type="ORF">C8A03DRAFT_33734</name>
</gene>
<keyword evidence="2" id="KW-0732">Signal</keyword>
<comment type="caution">
    <text evidence="3">The sequence shown here is derived from an EMBL/GenBank/DDBJ whole genome shotgun (WGS) entry which is preliminary data.</text>
</comment>
<feature type="chain" id="PRO_5042811707" evidence="2">
    <location>
        <begin position="16"/>
        <end position="182"/>
    </location>
</feature>
<dbReference type="EMBL" id="MU860102">
    <property type="protein sequence ID" value="KAK4238279.1"/>
    <property type="molecule type" value="Genomic_DNA"/>
</dbReference>
<accession>A0AAN7HFH5</accession>
<evidence type="ECO:0000313" key="3">
    <source>
        <dbReference type="EMBL" id="KAK4238279.1"/>
    </source>
</evidence>
<sequence>MQLARASFLLGLATAVPSKGQAAGKRCKYGKPSEVWVQICIFQNPGATYAEVKQMIASARQRPPARRSRRQDLDYRTRPAASLPAPSGPQLTVDLAKRAGSDAALNLTYPGDFKLMKSEAQDGCQASAAGQSALGKQALAFWVERFWFSSWWYWIVSSNVEKEGRMFEAVISFVSVWDVSQV</sequence>
<evidence type="ECO:0000256" key="2">
    <source>
        <dbReference type="SAM" id="SignalP"/>
    </source>
</evidence>
<name>A0AAN7HFH5_9PEZI</name>
<reference evidence="3" key="2">
    <citation type="submission" date="2023-05" db="EMBL/GenBank/DDBJ databases">
        <authorList>
            <consortium name="Lawrence Berkeley National Laboratory"/>
            <person name="Steindorff A."/>
            <person name="Hensen N."/>
            <person name="Bonometti L."/>
            <person name="Westerberg I."/>
            <person name="Brannstrom I.O."/>
            <person name="Guillou S."/>
            <person name="Cros-Aarteil S."/>
            <person name="Calhoun S."/>
            <person name="Haridas S."/>
            <person name="Kuo A."/>
            <person name="Mondo S."/>
            <person name="Pangilinan J."/>
            <person name="Riley R."/>
            <person name="Labutti K."/>
            <person name="Andreopoulos B."/>
            <person name="Lipzen A."/>
            <person name="Chen C."/>
            <person name="Yanf M."/>
            <person name="Daum C."/>
            <person name="Ng V."/>
            <person name="Clum A."/>
            <person name="Ohm R."/>
            <person name="Martin F."/>
            <person name="Silar P."/>
            <person name="Natvig D."/>
            <person name="Lalanne C."/>
            <person name="Gautier V."/>
            <person name="Ament-Velasquez S.L."/>
            <person name="Kruys A."/>
            <person name="Hutchinson M.I."/>
            <person name="Powell A.J."/>
            <person name="Barry K."/>
            <person name="Miller A.N."/>
            <person name="Grigoriev I.V."/>
            <person name="Debuchy R."/>
            <person name="Gladieux P."/>
            <person name="Thoren M.H."/>
            <person name="Johannesson H."/>
        </authorList>
    </citation>
    <scope>NUCLEOTIDE SEQUENCE</scope>
    <source>
        <strain evidence="3">CBS 532.94</strain>
    </source>
</reference>
<evidence type="ECO:0000256" key="1">
    <source>
        <dbReference type="SAM" id="MobiDB-lite"/>
    </source>
</evidence>